<dbReference type="EMBL" id="DSYK01000143">
    <property type="protein sequence ID" value="HGS20781.1"/>
    <property type="molecule type" value="Genomic_DNA"/>
</dbReference>
<comment type="caution">
    <text evidence="12">The sequence shown here is derived from an EMBL/GenBank/DDBJ whole genome shotgun (WGS) entry which is preliminary data.</text>
</comment>
<dbReference type="Gene3D" id="3.30.565.10">
    <property type="entry name" value="Histidine kinase-like ATPase, C-terminal domain"/>
    <property type="match status" value="1"/>
</dbReference>
<dbReference type="GO" id="GO:0000155">
    <property type="term" value="F:phosphorelay sensor kinase activity"/>
    <property type="evidence" value="ECO:0007669"/>
    <property type="project" value="InterPro"/>
</dbReference>
<keyword evidence="4 8" id="KW-0597">Phosphoprotein</keyword>
<dbReference type="AlphaFoldDB" id="A0A7C4PF22"/>
<keyword evidence="5" id="KW-0418">Kinase</keyword>
<dbReference type="PROSITE" id="PS50109">
    <property type="entry name" value="HIS_KIN"/>
    <property type="match status" value="1"/>
</dbReference>
<dbReference type="SUPFAM" id="SSF52172">
    <property type="entry name" value="CheY-like"/>
    <property type="match status" value="1"/>
</dbReference>
<dbReference type="FunFam" id="3.30.565.10:FF:000010">
    <property type="entry name" value="Sensor histidine kinase RcsC"/>
    <property type="match status" value="1"/>
</dbReference>
<evidence type="ECO:0000256" key="3">
    <source>
        <dbReference type="ARBA" id="ARBA00012438"/>
    </source>
</evidence>
<evidence type="ECO:0000256" key="2">
    <source>
        <dbReference type="ARBA" id="ARBA00006402"/>
    </source>
</evidence>
<comment type="similarity">
    <text evidence="2">In the N-terminal section; belongs to the phytochrome family.</text>
</comment>
<dbReference type="SMART" id="SM00387">
    <property type="entry name" value="HATPase_c"/>
    <property type="match status" value="1"/>
</dbReference>
<dbReference type="InterPro" id="IPR003661">
    <property type="entry name" value="HisK_dim/P_dom"/>
</dbReference>
<dbReference type="CDD" id="cd00082">
    <property type="entry name" value="HisKA"/>
    <property type="match status" value="1"/>
</dbReference>
<dbReference type="InterPro" id="IPR011006">
    <property type="entry name" value="CheY-like_superfamily"/>
</dbReference>
<keyword evidence="9" id="KW-1133">Transmembrane helix</keyword>
<keyword evidence="9" id="KW-0472">Membrane</keyword>
<evidence type="ECO:0000256" key="5">
    <source>
        <dbReference type="ARBA" id="ARBA00022777"/>
    </source>
</evidence>
<evidence type="ECO:0000256" key="8">
    <source>
        <dbReference type="PROSITE-ProRule" id="PRU00169"/>
    </source>
</evidence>
<dbReference type="Gene3D" id="3.40.50.2300">
    <property type="match status" value="1"/>
</dbReference>
<dbReference type="CDD" id="cd16922">
    <property type="entry name" value="HATPase_EvgS-ArcB-TorS-like"/>
    <property type="match status" value="1"/>
</dbReference>
<dbReference type="PRINTS" id="PR00344">
    <property type="entry name" value="BCTRLSENSOR"/>
</dbReference>
<dbReference type="Pfam" id="PF00072">
    <property type="entry name" value="Response_reg"/>
    <property type="match status" value="1"/>
</dbReference>
<feature type="transmembrane region" description="Helical" evidence="9">
    <location>
        <begin position="62"/>
        <end position="79"/>
    </location>
</feature>
<evidence type="ECO:0000259" key="11">
    <source>
        <dbReference type="PROSITE" id="PS50110"/>
    </source>
</evidence>
<dbReference type="Pfam" id="PF00512">
    <property type="entry name" value="HisKA"/>
    <property type="match status" value="1"/>
</dbReference>
<evidence type="ECO:0000313" key="12">
    <source>
        <dbReference type="EMBL" id="HGS20781.1"/>
    </source>
</evidence>
<keyword evidence="9" id="KW-0812">Transmembrane</keyword>
<organism evidence="12">
    <name type="scientific">Anaerolinea thermolimosa</name>
    <dbReference type="NCBI Taxonomy" id="229919"/>
    <lineage>
        <taxon>Bacteria</taxon>
        <taxon>Bacillati</taxon>
        <taxon>Chloroflexota</taxon>
        <taxon>Anaerolineae</taxon>
        <taxon>Anaerolineales</taxon>
        <taxon>Anaerolineaceae</taxon>
        <taxon>Anaerolinea</taxon>
    </lineage>
</organism>
<dbReference type="InterPro" id="IPR005467">
    <property type="entry name" value="His_kinase_dom"/>
</dbReference>
<feature type="domain" description="Histidine kinase" evidence="10">
    <location>
        <begin position="249"/>
        <end position="469"/>
    </location>
</feature>
<evidence type="ECO:0000256" key="6">
    <source>
        <dbReference type="ARBA" id="ARBA00023012"/>
    </source>
</evidence>
<name>A0A7C4PF22_9CHLR</name>
<keyword evidence="5" id="KW-0808">Transferase</keyword>
<dbReference type="PROSITE" id="PS50110">
    <property type="entry name" value="RESPONSE_REGULATORY"/>
    <property type="match status" value="1"/>
</dbReference>
<dbReference type="InterPro" id="IPR003594">
    <property type="entry name" value="HATPase_dom"/>
</dbReference>
<comment type="catalytic activity">
    <reaction evidence="1">
        <text>ATP + protein L-histidine = ADP + protein N-phospho-L-histidine.</text>
        <dbReference type="EC" id="2.7.13.3"/>
    </reaction>
</comment>
<dbReference type="Pfam" id="PF02518">
    <property type="entry name" value="HATPase_c"/>
    <property type="match status" value="1"/>
</dbReference>
<sequence length="627" mass="70554">MNRKGEELALGELPREVELCRQRILGELGERSRWLIRLRWWIPPSLGLATLFLSWIGVEFEALALLGIGIFICGYNVLFNLRDSRLLSKGNEEDIPSQRLIAWQVGFDSVAIFLIVFYTGGISSPFIFLFLFHVIFTAILLPKGWARLFAGGVPSGLLLIGVLQSLGSIPVFSLVFQSQKIALAEHPFQGWMVFLFFTGFVLIISFSVSGVMAVFRERVTELADLSRGVAMLCERLESLMEERSRFMRKVAHNLRAPLAAVTSGLEVLEGSYLGDLNEAQRNRLQRITERVRNLVQMVNELMMLARSRMERKEMEWRVVDLDLIGRRIEQTYRAQAEKKGLTFSVERSEGLPPLMGDEEMIEELVENLVSNAVKYTEAPGQVLVRFSKEANGEVNLEVRDTGIGIPSEKLQSIFEPFRQADGSATRRYGGTGLGLAICKKLVELMGGQIGVESQEGVGSLFWFELRLPRSATPPSVLLEQTAQPPAEPTGIAGLRVLVAEDNLVNQKVVRRVLEKWGVICEIAENGREVLEWLSREPFHLILMDCQMPEMDGFEATRRIRDYEQRTGGRLHIPIIALTANAMSEDRDKCLAVGMDDYLSKPLKPELLYEKLVQWGKPRLEASRGAVA</sequence>
<feature type="modified residue" description="4-aspartylphosphate" evidence="8">
    <location>
        <position position="544"/>
    </location>
</feature>
<evidence type="ECO:0000259" key="10">
    <source>
        <dbReference type="PROSITE" id="PS50109"/>
    </source>
</evidence>
<dbReference type="PANTHER" id="PTHR45339:SF5">
    <property type="entry name" value="HISTIDINE KINASE"/>
    <property type="match status" value="1"/>
</dbReference>
<dbReference type="InterPro" id="IPR036097">
    <property type="entry name" value="HisK_dim/P_sf"/>
</dbReference>
<evidence type="ECO:0000256" key="4">
    <source>
        <dbReference type="ARBA" id="ARBA00022553"/>
    </source>
</evidence>
<evidence type="ECO:0000256" key="9">
    <source>
        <dbReference type="SAM" id="Phobius"/>
    </source>
</evidence>
<evidence type="ECO:0000256" key="1">
    <source>
        <dbReference type="ARBA" id="ARBA00000085"/>
    </source>
</evidence>
<feature type="transmembrane region" description="Helical" evidence="9">
    <location>
        <begin position="188"/>
        <end position="215"/>
    </location>
</feature>
<dbReference type="InterPro" id="IPR004358">
    <property type="entry name" value="Sig_transdc_His_kin-like_C"/>
</dbReference>
<keyword evidence="6" id="KW-0902">Two-component regulatory system</keyword>
<reference evidence="12" key="1">
    <citation type="journal article" date="2020" name="mSystems">
        <title>Genome- and Community-Level Interaction Insights into Carbon Utilization and Element Cycling Functions of Hydrothermarchaeota in Hydrothermal Sediment.</title>
        <authorList>
            <person name="Zhou Z."/>
            <person name="Liu Y."/>
            <person name="Xu W."/>
            <person name="Pan J."/>
            <person name="Luo Z.H."/>
            <person name="Li M."/>
        </authorList>
    </citation>
    <scope>NUCLEOTIDE SEQUENCE [LARGE SCALE GENOMIC DNA]</scope>
    <source>
        <strain evidence="12">SpSt-573</strain>
    </source>
</reference>
<dbReference type="PANTHER" id="PTHR45339">
    <property type="entry name" value="HYBRID SIGNAL TRANSDUCTION HISTIDINE KINASE J"/>
    <property type="match status" value="1"/>
</dbReference>
<feature type="transmembrane region" description="Helical" evidence="9">
    <location>
        <begin position="157"/>
        <end position="176"/>
    </location>
</feature>
<dbReference type="EC" id="2.7.13.3" evidence="3"/>
<dbReference type="Gene3D" id="1.10.287.130">
    <property type="match status" value="1"/>
</dbReference>
<dbReference type="SUPFAM" id="SSF47384">
    <property type="entry name" value="Homodimeric domain of signal transducing histidine kinase"/>
    <property type="match status" value="1"/>
</dbReference>
<feature type="domain" description="Response regulatory" evidence="11">
    <location>
        <begin position="495"/>
        <end position="615"/>
    </location>
</feature>
<proteinExistence type="inferred from homology"/>
<evidence type="ECO:0000256" key="7">
    <source>
        <dbReference type="ARBA" id="ARBA00074306"/>
    </source>
</evidence>
<protein>
    <recommendedName>
        <fullName evidence="7">Circadian input-output histidine kinase CikA</fullName>
        <ecNumber evidence="3">2.7.13.3</ecNumber>
    </recommendedName>
</protein>
<feature type="transmembrane region" description="Helical" evidence="9">
    <location>
        <begin position="38"/>
        <end position="56"/>
    </location>
</feature>
<dbReference type="SMART" id="SM00448">
    <property type="entry name" value="REC"/>
    <property type="match status" value="1"/>
</dbReference>
<dbReference type="InterPro" id="IPR001789">
    <property type="entry name" value="Sig_transdc_resp-reg_receiver"/>
</dbReference>
<gene>
    <name evidence="12" type="ORF">ENT37_02800</name>
</gene>
<dbReference type="SUPFAM" id="SSF55874">
    <property type="entry name" value="ATPase domain of HSP90 chaperone/DNA topoisomerase II/histidine kinase"/>
    <property type="match status" value="1"/>
</dbReference>
<accession>A0A7C4PF22</accession>
<dbReference type="SMART" id="SM00388">
    <property type="entry name" value="HisKA"/>
    <property type="match status" value="1"/>
</dbReference>
<dbReference type="InterPro" id="IPR036890">
    <property type="entry name" value="HATPase_C_sf"/>
</dbReference>
<dbReference type="CDD" id="cd17546">
    <property type="entry name" value="REC_hyHK_CKI1_RcsC-like"/>
    <property type="match status" value="1"/>
</dbReference>